<proteinExistence type="predicted"/>
<gene>
    <name evidence="2" type="ORF">ACG0Z6_02710</name>
</gene>
<reference evidence="2 3" key="1">
    <citation type="submission" date="2024-08" db="EMBL/GenBank/DDBJ databases">
        <authorList>
            <person name="Lu H."/>
        </authorList>
    </citation>
    <scope>NUCLEOTIDE SEQUENCE [LARGE SCALE GENOMIC DNA]</scope>
    <source>
        <strain evidence="2 3">BYS180W</strain>
    </source>
</reference>
<evidence type="ECO:0000313" key="2">
    <source>
        <dbReference type="EMBL" id="MFG6447151.1"/>
    </source>
</evidence>
<evidence type="ECO:0000313" key="3">
    <source>
        <dbReference type="Proteomes" id="UP001606099"/>
    </source>
</evidence>
<dbReference type="EMBL" id="JBIGHZ010000001">
    <property type="protein sequence ID" value="MFG6447151.1"/>
    <property type="molecule type" value="Genomic_DNA"/>
</dbReference>
<comment type="caution">
    <text evidence="2">The sequence shown here is derived from an EMBL/GenBank/DDBJ whole genome shotgun (WGS) entry which is preliminary data.</text>
</comment>
<dbReference type="InterPro" id="IPR018769">
    <property type="entry name" value="VgrG2_DUF2345"/>
</dbReference>
<dbReference type="Proteomes" id="UP001606099">
    <property type="component" value="Unassembled WGS sequence"/>
</dbReference>
<protein>
    <submittedName>
        <fullName evidence="2">DUF2345 domain-containing protein</fullName>
    </submittedName>
</protein>
<dbReference type="RefSeq" id="WP_394458806.1">
    <property type="nucleotide sequence ID" value="NZ_JBIGHZ010000001.1"/>
</dbReference>
<evidence type="ECO:0000259" key="1">
    <source>
        <dbReference type="Pfam" id="PF10106"/>
    </source>
</evidence>
<sequence length="159" mass="16744">MAAQGELSIQSQSGEVNWGAAKRIVLATAGGASITIEGGNITVQCPGKLTVQAGRKSFKGAGRVNYALPDLPAEKMYAASFVVRDEQGAPQGGQHYLMTLPSGEVKLGTTDSAGQTLEAYSRAEAPVELTLLGGDEWVQENVNASHQEMDKYWSGAESK</sequence>
<name>A0ABW7FS52_9BURK</name>
<organism evidence="2 3">
    <name type="scientific">Roseateles rivi</name>
    <dbReference type="NCBI Taxonomy" id="3299028"/>
    <lineage>
        <taxon>Bacteria</taxon>
        <taxon>Pseudomonadati</taxon>
        <taxon>Pseudomonadota</taxon>
        <taxon>Betaproteobacteria</taxon>
        <taxon>Burkholderiales</taxon>
        <taxon>Sphaerotilaceae</taxon>
        <taxon>Roseateles</taxon>
    </lineage>
</organism>
<accession>A0ABW7FS52</accession>
<keyword evidence="3" id="KW-1185">Reference proteome</keyword>
<dbReference type="Pfam" id="PF10106">
    <property type="entry name" value="DUF2345"/>
    <property type="match status" value="1"/>
</dbReference>
<feature type="domain" description="DUF2345" evidence="1">
    <location>
        <begin position="2"/>
        <end position="61"/>
    </location>
</feature>